<dbReference type="AlphaFoldDB" id="A0ABD0KWR7"/>
<accession>A0ABD0KWR7</accession>
<sequence>MPQTVAYAMTKAAVDHFSRTLASDVARHGVRVNTVSPGFTRSPIHRSHGMSEEVYQEYMQKQASMTPMGRVGEPIDIAKVIGFLASDDAAFVTGETIRVDGGRGVAAPVLEKLTD</sequence>
<dbReference type="InterPro" id="IPR002347">
    <property type="entry name" value="SDR_fam"/>
</dbReference>
<dbReference type="Pfam" id="PF13561">
    <property type="entry name" value="adh_short_C2"/>
    <property type="match status" value="1"/>
</dbReference>
<dbReference type="PANTHER" id="PTHR43975:SF2">
    <property type="entry name" value="EG:BACR7A4.14 PROTEIN-RELATED"/>
    <property type="match status" value="1"/>
</dbReference>
<dbReference type="PANTHER" id="PTHR43975">
    <property type="entry name" value="ZGC:101858"/>
    <property type="match status" value="1"/>
</dbReference>
<protein>
    <submittedName>
        <fullName evidence="1">Uncharacterized protein</fullName>
    </submittedName>
</protein>
<proteinExistence type="predicted"/>
<dbReference type="PRINTS" id="PR00081">
    <property type="entry name" value="GDHRDH"/>
</dbReference>
<dbReference type="Proteomes" id="UP001519460">
    <property type="component" value="Unassembled WGS sequence"/>
</dbReference>
<dbReference type="EMBL" id="JACVVK020000112">
    <property type="protein sequence ID" value="KAK7491608.1"/>
    <property type="molecule type" value="Genomic_DNA"/>
</dbReference>
<dbReference type="SUPFAM" id="SSF51735">
    <property type="entry name" value="NAD(P)-binding Rossmann-fold domains"/>
    <property type="match status" value="1"/>
</dbReference>
<keyword evidence="2" id="KW-1185">Reference proteome</keyword>
<reference evidence="1 2" key="1">
    <citation type="journal article" date="2023" name="Sci. Data">
        <title>Genome assembly of the Korean intertidal mud-creeper Batillaria attramentaria.</title>
        <authorList>
            <person name="Patra A.K."/>
            <person name="Ho P.T."/>
            <person name="Jun S."/>
            <person name="Lee S.J."/>
            <person name="Kim Y."/>
            <person name="Won Y.J."/>
        </authorList>
    </citation>
    <scope>NUCLEOTIDE SEQUENCE [LARGE SCALE GENOMIC DNA]</scope>
    <source>
        <strain evidence="1">Wonlab-2016</strain>
    </source>
</reference>
<name>A0ABD0KWR7_9CAEN</name>
<organism evidence="1 2">
    <name type="scientific">Batillaria attramentaria</name>
    <dbReference type="NCBI Taxonomy" id="370345"/>
    <lineage>
        <taxon>Eukaryota</taxon>
        <taxon>Metazoa</taxon>
        <taxon>Spiralia</taxon>
        <taxon>Lophotrochozoa</taxon>
        <taxon>Mollusca</taxon>
        <taxon>Gastropoda</taxon>
        <taxon>Caenogastropoda</taxon>
        <taxon>Sorbeoconcha</taxon>
        <taxon>Cerithioidea</taxon>
        <taxon>Batillariidae</taxon>
        <taxon>Batillaria</taxon>
    </lineage>
</organism>
<comment type="caution">
    <text evidence="1">The sequence shown here is derived from an EMBL/GenBank/DDBJ whole genome shotgun (WGS) entry which is preliminary data.</text>
</comment>
<evidence type="ECO:0000313" key="2">
    <source>
        <dbReference type="Proteomes" id="UP001519460"/>
    </source>
</evidence>
<evidence type="ECO:0000313" key="1">
    <source>
        <dbReference type="EMBL" id="KAK7491608.1"/>
    </source>
</evidence>
<gene>
    <name evidence="1" type="ORF">BaRGS_00017061</name>
</gene>
<dbReference type="Gene3D" id="3.40.50.720">
    <property type="entry name" value="NAD(P)-binding Rossmann-like Domain"/>
    <property type="match status" value="1"/>
</dbReference>
<dbReference type="InterPro" id="IPR036291">
    <property type="entry name" value="NAD(P)-bd_dom_sf"/>
</dbReference>